<dbReference type="EMBL" id="LSMT01000496">
    <property type="protein sequence ID" value="PFX17105.1"/>
    <property type="molecule type" value="Genomic_DNA"/>
</dbReference>
<dbReference type="AlphaFoldDB" id="A0A2B4RLF6"/>
<accession>A0A2B4RLF6</accession>
<evidence type="ECO:0000313" key="2">
    <source>
        <dbReference type="Proteomes" id="UP000225706"/>
    </source>
</evidence>
<dbReference type="Proteomes" id="UP000225706">
    <property type="component" value="Unassembled WGS sequence"/>
</dbReference>
<organism evidence="1 2">
    <name type="scientific">Stylophora pistillata</name>
    <name type="common">Smooth cauliflower coral</name>
    <dbReference type="NCBI Taxonomy" id="50429"/>
    <lineage>
        <taxon>Eukaryota</taxon>
        <taxon>Metazoa</taxon>
        <taxon>Cnidaria</taxon>
        <taxon>Anthozoa</taxon>
        <taxon>Hexacorallia</taxon>
        <taxon>Scleractinia</taxon>
        <taxon>Astrocoeniina</taxon>
        <taxon>Pocilloporidae</taxon>
        <taxon>Stylophora</taxon>
    </lineage>
</organism>
<protein>
    <submittedName>
        <fullName evidence="1">Uncharacterized protein</fullName>
    </submittedName>
</protein>
<proteinExistence type="predicted"/>
<gene>
    <name evidence="1" type="ORF">AWC38_SpisGene18592</name>
</gene>
<sequence length="95" mass="10087">MTSPSELVLQDRGFNAGNLGLLQDFDIGVEITPVNVEDGAQAALVEGLEEADVAALAEDEHHVRRASVGSEATLALGDVFFGNGWYKPVKQHPGK</sequence>
<reference evidence="2" key="1">
    <citation type="journal article" date="2017" name="bioRxiv">
        <title>Comparative analysis of the genomes of Stylophora pistillata and Acropora digitifera provides evidence for extensive differences between species of corals.</title>
        <authorList>
            <person name="Voolstra C.R."/>
            <person name="Li Y."/>
            <person name="Liew Y.J."/>
            <person name="Baumgarten S."/>
            <person name="Zoccola D."/>
            <person name="Flot J.-F."/>
            <person name="Tambutte S."/>
            <person name="Allemand D."/>
            <person name="Aranda M."/>
        </authorList>
    </citation>
    <scope>NUCLEOTIDE SEQUENCE [LARGE SCALE GENOMIC DNA]</scope>
</reference>
<evidence type="ECO:0000313" key="1">
    <source>
        <dbReference type="EMBL" id="PFX17105.1"/>
    </source>
</evidence>
<keyword evidence="2" id="KW-1185">Reference proteome</keyword>
<comment type="caution">
    <text evidence="1">The sequence shown here is derived from an EMBL/GenBank/DDBJ whole genome shotgun (WGS) entry which is preliminary data.</text>
</comment>
<name>A0A2B4RLF6_STYPI</name>